<dbReference type="GO" id="GO:0003723">
    <property type="term" value="F:RNA binding"/>
    <property type="evidence" value="ECO:0007669"/>
    <property type="project" value="UniProtKB-UniRule"/>
</dbReference>
<feature type="compositionally biased region" description="Pro residues" evidence="3">
    <location>
        <begin position="61"/>
        <end position="72"/>
    </location>
</feature>
<feature type="region of interest" description="Disordered" evidence="3">
    <location>
        <begin position="256"/>
        <end position="310"/>
    </location>
</feature>
<dbReference type="PROSITE" id="PS50102">
    <property type="entry name" value="RRM"/>
    <property type="match status" value="1"/>
</dbReference>
<evidence type="ECO:0000313" key="5">
    <source>
        <dbReference type="EMBL" id="KAJ0988243.1"/>
    </source>
</evidence>
<evidence type="ECO:0000259" key="4">
    <source>
        <dbReference type="PROSITE" id="PS50102"/>
    </source>
</evidence>
<feature type="compositionally biased region" description="Gly residues" evidence="3">
    <location>
        <begin position="273"/>
        <end position="304"/>
    </location>
</feature>
<dbReference type="AlphaFoldDB" id="A0A9D5DAF6"/>
<evidence type="ECO:0000256" key="2">
    <source>
        <dbReference type="PROSITE-ProRule" id="PRU00176"/>
    </source>
</evidence>
<gene>
    <name evidence="5" type="ORF">J5N97_006599</name>
</gene>
<feature type="compositionally biased region" description="Polar residues" evidence="3">
    <location>
        <begin position="413"/>
        <end position="428"/>
    </location>
</feature>
<evidence type="ECO:0000256" key="3">
    <source>
        <dbReference type="SAM" id="MobiDB-lite"/>
    </source>
</evidence>
<keyword evidence="6" id="KW-1185">Reference proteome</keyword>
<evidence type="ECO:0000256" key="1">
    <source>
        <dbReference type="ARBA" id="ARBA00006265"/>
    </source>
</evidence>
<feature type="compositionally biased region" description="Acidic residues" evidence="3">
    <location>
        <begin position="26"/>
        <end position="35"/>
    </location>
</feature>
<dbReference type="Gene3D" id="3.30.70.330">
    <property type="match status" value="1"/>
</dbReference>
<dbReference type="OrthoDB" id="439808at2759"/>
<feature type="compositionally biased region" description="Polar residues" evidence="3">
    <location>
        <begin position="256"/>
        <end position="268"/>
    </location>
</feature>
<dbReference type="EMBL" id="JAGGNH010000001">
    <property type="protein sequence ID" value="KAJ0988243.1"/>
    <property type="molecule type" value="Genomic_DNA"/>
</dbReference>
<dbReference type="SUPFAM" id="SSF54928">
    <property type="entry name" value="RNA-binding domain, RBD"/>
    <property type="match status" value="1"/>
</dbReference>
<keyword evidence="2" id="KW-0694">RNA-binding</keyword>
<dbReference type="InterPro" id="IPR035979">
    <property type="entry name" value="RBD_domain_sf"/>
</dbReference>
<feature type="compositionally biased region" description="Basic and acidic residues" evidence="3">
    <location>
        <begin position="431"/>
        <end position="448"/>
    </location>
</feature>
<dbReference type="InterPro" id="IPR012677">
    <property type="entry name" value="Nucleotide-bd_a/b_plait_sf"/>
</dbReference>
<dbReference type="CDD" id="cd12372">
    <property type="entry name" value="RRM_CFIm68_CFIm59"/>
    <property type="match status" value="1"/>
</dbReference>
<reference evidence="5" key="2">
    <citation type="journal article" date="2022" name="Hortic Res">
        <title>The genome of Dioscorea zingiberensis sheds light on the biosynthesis, origin and evolution of the medicinally important diosgenin saponins.</title>
        <authorList>
            <person name="Li Y."/>
            <person name="Tan C."/>
            <person name="Li Z."/>
            <person name="Guo J."/>
            <person name="Li S."/>
            <person name="Chen X."/>
            <person name="Wang C."/>
            <person name="Dai X."/>
            <person name="Yang H."/>
            <person name="Song W."/>
            <person name="Hou L."/>
            <person name="Xu J."/>
            <person name="Tong Z."/>
            <person name="Xu A."/>
            <person name="Yuan X."/>
            <person name="Wang W."/>
            <person name="Yang Q."/>
            <person name="Chen L."/>
            <person name="Sun Z."/>
            <person name="Wang K."/>
            <person name="Pan B."/>
            <person name="Chen J."/>
            <person name="Bao Y."/>
            <person name="Liu F."/>
            <person name="Qi X."/>
            <person name="Gang D.R."/>
            <person name="Wen J."/>
            <person name="Li J."/>
        </authorList>
    </citation>
    <scope>NUCLEOTIDE SEQUENCE</scope>
    <source>
        <strain evidence="5">Dzin_1.0</strain>
    </source>
</reference>
<organism evidence="5 6">
    <name type="scientific">Dioscorea zingiberensis</name>
    <dbReference type="NCBI Taxonomy" id="325984"/>
    <lineage>
        <taxon>Eukaryota</taxon>
        <taxon>Viridiplantae</taxon>
        <taxon>Streptophyta</taxon>
        <taxon>Embryophyta</taxon>
        <taxon>Tracheophyta</taxon>
        <taxon>Spermatophyta</taxon>
        <taxon>Magnoliopsida</taxon>
        <taxon>Liliopsida</taxon>
        <taxon>Dioscoreales</taxon>
        <taxon>Dioscoreaceae</taxon>
        <taxon>Dioscorea</taxon>
    </lineage>
</organism>
<comment type="similarity">
    <text evidence="1">Belongs to the RRM CPSF6/7 family.</text>
</comment>
<dbReference type="SMART" id="SM00360">
    <property type="entry name" value="RRM"/>
    <property type="match status" value="1"/>
</dbReference>
<dbReference type="InterPro" id="IPR034772">
    <property type="entry name" value="CPSF6/7"/>
</dbReference>
<feature type="region of interest" description="Disordered" evidence="3">
    <location>
        <begin position="26"/>
        <end position="78"/>
    </location>
</feature>
<comment type="caution">
    <text evidence="5">The sequence shown here is derived from an EMBL/GenBank/DDBJ whole genome shotgun (WGS) entry which is preliminary data.</text>
</comment>
<reference evidence="5" key="1">
    <citation type="submission" date="2021-03" db="EMBL/GenBank/DDBJ databases">
        <authorList>
            <person name="Li Z."/>
            <person name="Yang C."/>
        </authorList>
    </citation>
    <scope>NUCLEOTIDE SEQUENCE</scope>
    <source>
        <strain evidence="5">Dzin_1.0</strain>
        <tissue evidence="5">Leaf</tissue>
    </source>
</reference>
<dbReference type="GO" id="GO:0005634">
    <property type="term" value="C:nucleus"/>
    <property type="evidence" value="ECO:0007669"/>
    <property type="project" value="UniProtKB-SubCell"/>
</dbReference>
<name>A0A9D5DAF6_9LILI</name>
<dbReference type="Pfam" id="PF00076">
    <property type="entry name" value="RRM_1"/>
    <property type="match status" value="1"/>
</dbReference>
<dbReference type="InterPro" id="IPR000504">
    <property type="entry name" value="RRM_dom"/>
</dbReference>
<sequence>MDHGGGGAFHRNEAISAVQDEEQYYGEDDDYEDLYNDVNVGDGFHQTLRPPVAEDQKRTEPPPPLPPPPVNDPPEKAQIPGILAESKPIDRSGGFPAEQIRPPAGIRPDLAVNLGRPGEIQGFSGNSASGSGGGGAFQGIVGNDAFQRQSSVGNTNGAGGGGGTTLYVGDLHWWTTDAELEAELCKYGQVKEVRFYDEKASGKSKGYAQVDFFDPMAAAACKEGMHGHVFNGRPCVVAFATPYGVRRLGEAQLNRNQPMAQTQQQPPNVQKGRGTGGGAQMGGNFGRGGGGGNWGRGGGMGNRGPMGNMRNRMGPVGGRGIMGNGGMVAPPPPVMHPGAMFDPTGYGAAMGRMGGGYGGFPSGPMGAPFPGMLPSFPPVVAPHVNPAFFGRGMSAGGVGMWSDPNMGGWGGEEQSSYGEDAASDQQYGEASHGKDRASERDCSHQYERRTFSCLSPAAEVSGH</sequence>
<evidence type="ECO:0000313" key="6">
    <source>
        <dbReference type="Proteomes" id="UP001085076"/>
    </source>
</evidence>
<dbReference type="PANTHER" id="PTHR23204">
    <property type="entry name" value="CLEAVAGE AND POLYADENYLATION SPECIFIC FACTOR"/>
    <property type="match status" value="1"/>
</dbReference>
<protein>
    <recommendedName>
        <fullName evidence="4">RRM domain-containing protein</fullName>
    </recommendedName>
</protein>
<proteinExistence type="inferred from homology"/>
<accession>A0A9D5DAF6</accession>
<dbReference type="Proteomes" id="UP001085076">
    <property type="component" value="Miscellaneous, Linkage group lg01"/>
</dbReference>
<feature type="domain" description="RRM" evidence="4">
    <location>
        <begin position="164"/>
        <end position="242"/>
    </location>
</feature>
<dbReference type="GO" id="GO:0006397">
    <property type="term" value="P:mRNA processing"/>
    <property type="evidence" value="ECO:0007669"/>
    <property type="project" value="UniProtKB-KW"/>
</dbReference>
<feature type="region of interest" description="Disordered" evidence="3">
    <location>
        <begin position="404"/>
        <end position="448"/>
    </location>
</feature>